<protein>
    <submittedName>
        <fullName evidence="2">Uncharacterized protein</fullName>
    </submittedName>
</protein>
<accession>A0A315ZNN3</accession>
<gene>
    <name evidence="2" type="ORF">BC781_109135</name>
</gene>
<dbReference type="AlphaFoldDB" id="A0A315ZNN3"/>
<feature type="transmembrane region" description="Helical" evidence="1">
    <location>
        <begin position="21"/>
        <end position="41"/>
    </location>
</feature>
<feature type="transmembrane region" description="Helical" evidence="1">
    <location>
        <begin position="61"/>
        <end position="80"/>
    </location>
</feature>
<keyword evidence="1" id="KW-0812">Transmembrane</keyword>
<keyword evidence="1" id="KW-0472">Membrane</keyword>
<comment type="caution">
    <text evidence="2">The sequence shown here is derived from an EMBL/GenBank/DDBJ whole genome shotgun (WGS) entry which is preliminary data.</text>
</comment>
<proteinExistence type="predicted"/>
<dbReference type="Proteomes" id="UP000245535">
    <property type="component" value="Unassembled WGS sequence"/>
</dbReference>
<evidence type="ECO:0000256" key="1">
    <source>
        <dbReference type="SAM" id="Phobius"/>
    </source>
</evidence>
<reference evidence="2 3" key="1">
    <citation type="submission" date="2018-03" db="EMBL/GenBank/DDBJ databases">
        <title>Genomic Encyclopedia of Archaeal and Bacterial Type Strains, Phase II (KMG-II): from individual species to whole genera.</title>
        <authorList>
            <person name="Goeker M."/>
        </authorList>
    </citation>
    <scope>NUCLEOTIDE SEQUENCE [LARGE SCALE GENOMIC DNA]</scope>
    <source>
        <strain evidence="2 3">DSM 28229</strain>
    </source>
</reference>
<keyword evidence="1" id="KW-1133">Transmembrane helix</keyword>
<dbReference type="EMBL" id="QGDO01000009">
    <property type="protein sequence ID" value="PWJ36119.1"/>
    <property type="molecule type" value="Genomic_DNA"/>
</dbReference>
<evidence type="ECO:0000313" key="3">
    <source>
        <dbReference type="Proteomes" id="UP000245535"/>
    </source>
</evidence>
<feature type="transmembrane region" description="Helical" evidence="1">
    <location>
        <begin position="92"/>
        <end position="111"/>
    </location>
</feature>
<feature type="transmembrane region" description="Helical" evidence="1">
    <location>
        <begin position="131"/>
        <end position="153"/>
    </location>
</feature>
<name>A0A315ZNN3_SEDFL</name>
<feature type="transmembrane region" description="Helical" evidence="1">
    <location>
        <begin position="165"/>
        <end position="184"/>
    </location>
</feature>
<dbReference type="InterPro" id="IPR013833">
    <property type="entry name" value="Cyt_c_oxidase_su3_a-hlx"/>
</dbReference>
<dbReference type="GO" id="GO:0022904">
    <property type="term" value="P:respiratory electron transport chain"/>
    <property type="evidence" value="ECO:0007669"/>
    <property type="project" value="InterPro"/>
</dbReference>
<dbReference type="GO" id="GO:0004129">
    <property type="term" value="F:cytochrome-c oxidase activity"/>
    <property type="evidence" value="ECO:0007669"/>
    <property type="project" value="InterPro"/>
</dbReference>
<evidence type="ECO:0000313" key="2">
    <source>
        <dbReference type="EMBL" id="PWJ36119.1"/>
    </source>
</evidence>
<dbReference type="GO" id="GO:0016020">
    <property type="term" value="C:membrane"/>
    <property type="evidence" value="ECO:0007669"/>
    <property type="project" value="InterPro"/>
</dbReference>
<dbReference type="RefSeq" id="WP_109622552.1">
    <property type="nucleotide sequence ID" value="NZ_QGDO01000009.1"/>
</dbReference>
<dbReference type="Gene3D" id="1.20.120.80">
    <property type="entry name" value="Cytochrome c oxidase, subunit III, four-helix bundle"/>
    <property type="match status" value="1"/>
</dbReference>
<keyword evidence="3" id="KW-1185">Reference proteome</keyword>
<organism evidence="2 3">
    <name type="scientific">Sediminitomix flava</name>
    <dbReference type="NCBI Taxonomy" id="379075"/>
    <lineage>
        <taxon>Bacteria</taxon>
        <taxon>Pseudomonadati</taxon>
        <taxon>Bacteroidota</taxon>
        <taxon>Cytophagia</taxon>
        <taxon>Cytophagales</taxon>
        <taxon>Flammeovirgaceae</taxon>
        <taxon>Sediminitomix</taxon>
    </lineage>
</organism>
<sequence>MKTLSLKRVENKIKLKEQQKGAIGFGLLLCMGLNGMMFVYFLQRIELNKPLEGLTFTSLDYWMYFGVNLLLLMLTSSVFWAKWAARRNKVSLLKYALVLTICLFTFLYPFAEHLLRFSVSGKGLADAQIMLMETFFFLQLGIGFIGCLVLLVKSFQFKIHSKKKYLVNVFSVYMSYHTFLWTWITLDVIFF</sequence>